<evidence type="ECO:0000256" key="3">
    <source>
        <dbReference type="ARBA" id="ARBA00012438"/>
    </source>
</evidence>
<dbReference type="InterPro" id="IPR036890">
    <property type="entry name" value="HATPase_C_sf"/>
</dbReference>
<reference evidence="12" key="1">
    <citation type="submission" date="2016-04" db="EMBL/GenBank/DDBJ databases">
        <authorList>
            <person name="Evans L.H."/>
            <person name="Alamgir A."/>
            <person name="Owens N."/>
            <person name="Weber N.D."/>
            <person name="Virtaneva K."/>
            <person name="Barbian K."/>
            <person name="Babar A."/>
            <person name="Rosenke K."/>
        </authorList>
    </citation>
    <scope>NUCLEOTIDE SEQUENCE</scope>
    <source>
        <strain evidence="12">86</strain>
    </source>
</reference>
<keyword evidence="8" id="KW-0902">Two-component regulatory system</keyword>
<dbReference type="InterPro" id="IPR050640">
    <property type="entry name" value="Bact_2-comp_sensor_kinase"/>
</dbReference>
<dbReference type="Pfam" id="PF02743">
    <property type="entry name" value="dCache_1"/>
    <property type="match status" value="1"/>
</dbReference>
<dbReference type="PROSITE" id="PS50109">
    <property type="entry name" value="HIS_KIN"/>
    <property type="match status" value="1"/>
</dbReference>
<dbReference type="Pfam" id="PF02518">
    <property type="entry name" value="HATPase_c"/>
    <property type="match status" value="1"/>
</dbReference>
<evidence type="ECO:0000256" key="6">
    <source>
        <dbReference type="ARBA" id="ARBA00022777"/>
    </source>
</evidence>
<keyword evidence="9 10" id="KW-0472">Membrane</keyword>
<evidence type="ECO:0000256" key="2">
    <source>
        <dbReference type="ARBA" id="ARBA00004651"/>
    </source>
</evidence>
<dbReference type="Gene3D" id="3.30.450.20">
    <property type="entry name" value="PAS domain"/>
    <property type="match status" value="1"/>
</dbReference>
<dbReference type="GO" id="GO:0000155">
    <property type="term" value="F:phosphorelay sensor kinase activity"/>
    <property type="evidence" value="ECO:0007669"/>
    <property type="project" value="InterPro"/>
</dbReference>
<keyword evidence="5 10" id="KW-0812">Transmembrane</keyword>
<evidence type="ECO:0000256" key="4">
    <source>
        <dbReference type="ARBA" id="ARBA00022475"/>
    </source>
</evidence>
<keyword evidence="7 10" id="KW-1133">Transmembrane helix</keyword>
<keyword evidence="4" id="KW-1003">Cell membrane</keyword>
<dbReference type="InterPro" id="IPR004358">
    <property type="entry name" value="Sig_transdc_His_kin-like_C"/>
</dbReference>
<dbReference type="Gene3D" id="3.30.565.10">
    <property type="entry name" value="Histidine kinase-like ATPase, C-terminal domain"/>
    <property type="match status" value="1"/>
</dbReference>
<evidence type="ECO:0000256" key="9">
    <source>
        <dbReference type="ARBA" id="ARBA00023136"/>
    </source>
</evidence>
<proteinExistence type="predicted"/>
<comment type="catalytic activity">
    <reaction evidence="1">
        <text>ATP + protein L-histidine = ADP + protein N-phospho-L-histidine.</text>
        <dbReference type="EC" id="2.7.13.3"/>
    </reaction>
</comment>
<evidence type="ECO:0000256" key="8">
    <source>
        <dbReference type="ARBA" id="ARBA00023012"/>
    </source>
</evidence>
<dbReference type="InterPro" id="IPR005467">
    <property type="entry name" value="His_kinase_dom"/>
</dbReference>
<dbReference type="PRINTS" id="PR00344">
    <property type="entry name" value="BCTRLSENSOR"/>
</dbReference>
<dbReference type="InterPro" id="IPR010559">
    <property type="entry name" value="Sig_transdc_His_kin_internal"/>
</dbReference>
<accession>A0A212JBV6</accession>
<evidence type="ECO:0000259" key="11">
    <source>
        <dbReference type="PROSITE" id="PS50109"/>
    </source>
</evidence>
<dbReference type="AlphaFoldDB" id="A0A212JBV6"/>
<evidence type="ECO:0000256" key="7">
    <source>
        <dbReference type="ARBA" id="ARBA00022989"/>
    </source>
</evidence>
<dbReference type="CDD" id="cd12912">
    <property type="entry name" value="PDC2_MCP_like"/>
    <property type="match status" value="1"/>
</dbReference>
<sequence>MLRRSIAWLNRRFSRGSIRSTMFASFTISAIVAIILTGATLYVRFSVQLDAIISEENEMLVDQVSQSLSTYLRDMIRLSDSISYNVVKNTDIRETTLLSERMRLLYNTYSDYVENIALFTNDGRLLATAPPARVQEGTLAVGFDWFTRALGRTENIHFGGPTVENFFADVGYDYKWVIPLSCAVELTEGKDTQMGVLLIDLKYQALSDIFSNVQLSGSGYAYLIDSTGQILYHPYRQRIATGMVTETNLQASGRSDGVYTEEKDGQSRSVIIRGVGYTGWKVVGVVGKPRISLGGSQDILFIVVIFCAFFELLILINFNLARKITDPIHLLEESVAGLEQSMEGTIYVGGTAETRALGLAVRKMVAQMRKLTDDIVREHEQKQKSELNALQAQINPHFLYNTLDTIVWMIENDRQEDAARAVTALARFFRISLSKGRNIIPVRDELEHVRNYLLIQEMRYKNKFRYELDCGEAVGSLATIKLVVQPIVENAIYHSMDFMDGGDGLILITAEAEDGVLRISVEDNGLGMTPDVVRRLLSGPPKDESKSPSRGSGIGLKNVQDRIRLYFGPQYGVTIQSEPDVGTRITLTMPAVPYGEMEES</sequence>
<evidence type="ECO:0000313" key="12">
    <source>
        <dbReference type="EMBL" id="SBV96898.1"/>
    </source>
</evidence>
<feature type="domain" description="Histidine kinase" evidence="11">
    <location>
        <begin position="484"/>
        <end position="593"/>
    </location>
</feature>
<organism evidence="12">
    <name type="scientific">uncultured Eubacteriales bacterium</name>
    <dbReference type="NCBI Taxonomy" id="172733"/>
    <lineage>
        <taxon>Bacteria</taxon>
        <taxon>Bacillati</taxon>
        <taxon>Bacillota</taxon>
        <taxon>Clostridia</taxon>
        <taxon>Eubacteriales</taxon>
        <taxon>environmental samples</taxon>
    </lineage>
</organism>
<evidence type="ECO:0000256" key="5">
    <source>
        <dbReference type="ARBA" id="ARBA00022692"/>
    </source>
</evidence>
<dbReference type="Pfam" id="PF06580">
    <property type="entry name" value="His_kinase"/>
    <property type="match status" value="1"/>
</dbReference>
<keyword evidence="6" id="KW-0808">Transferase</keyword>
<dbReference type="SUPFAM" id="SSF55874">
    <property type="entry name" value="ATPase domain of HSP90 chaperone/DNA topoisomerase II/histidine kinase"/>
    <property type="match status" value="1"/>
</dbReference>
<keyword evidence="6" id="KW-0418">Kinase</keyword>
<dbReference type="PANTHER" id="PTHR34220">
    <property type="entry name" value="SENSOR HISTIDINE KINASE YPDA"/>
    <property type="match status" value="1"/>
</dbReference>
<feature type="transmembrane region" description="Helical" evidence="10">
    <location>
        <begin position="299"/>
        <end position="320"/>
    </location>
</feature>
<evidence type="ECO:0000256" key="1">
    <source>
        <dbReference type="ARBA" id="ARBA00000085"/>
    </source>
</evidence>
<dbReference type="GO" id="GO:0005886">
    <property type="term" value="C:plasma membrane"/>
    <property type="evidence" value="ECO:0007669"/>
    <property type="project" value="UniProtKB-SubCell"/>
</dbReference>
<dbReference type="EC" id="2.7.13.3" evidence="3"/>
<feature type="transmembrane region" description="Helical" evidence="10">
    <location>
        <begin position="21"/>
        <end position="43"/>
    </location>
</feature>
<dbReference type="EMBL" id="FLUN01000001">
    <property type="protein sequence ID" value="SBV96898.1"/>
    <property type="molecule type" value="Genomic_DNA"/>
</dbReference>
<gene>
    <name evidence="12" type="ORF">KL86CLO1_10839</name>
</gene>
<evidence type="ECO:0000256" key="10">
    <source>
        <dbReference type="SAM" id="Phobius"/>
    </source>
</evidence>
<dbReference type="InterPro" id="IPR033479">
    <property type="entry name" value="dCache_1"/>
</dbReference>
<dbReference type="SMART" id="SM00387">
    <property type="entry name" value="HATPase_c"/>
    <property type="match status" value="1"/>
</dbReference>
<dbReference type="InterPro" id="IPR003594">
    <property type="entry name" value="HATPase_dom"/>
</dbReference>
<comment type="subcellular location">
    <subcellularLocation>
        <location evidence="2">Cell membrane</location>
        <topology evidence="2">Multi-pass membrane protein</topology>
    </subcellularLocation>
</comment>
<name>A0A212JBV6_9FIRM</name>
<dbReference type="PANTHER" id="PTHR34220:SF7">
    <property type="entry name" value="SENSOR HISTIDINE KINASE YPDA"/>
    <property type="match status" value="1"/>
</dbReference>
<protein>
    <recommendedName>
        <fullName evidence="3">histidine kinase</fullName>
        <ecNumber evidence="3">2.7.13.3</ecNumber>
    </recommendedName>
</protein>